<comment type="function">
    <text evidence="5">May play the central regulatory role in sporulation. It may be an element of the effector pathway responsible for the activation of sporulation genes in response to nutritional stress. Spo0A may act in concert with spo0H (a sigma factor) to control the expression of some genes that are critical to the sporulation process.</text>
</comment>
<dbReference type="InterPro" id="IPR039420">
    <property type="entry name" value="WalR-like"/>
</dbReference>
<dbReference type="SMART" id="SM00862">
    <property type="entry name" value="Trans_reg_C"/>
    <property type="match status" value="1"/>
</dbReference>
<keyword evidence="3 7" id="KW-0238">DNA-binding</keyword>
<dbReference type="PROSITE" id="PS51755">
    <property type="entry name" value="OMPR_PHOB"/>
    <property type="match status" value="1"/>
</dbReference>
<dbReference type="SUPFAM" id="SSF46894">
    <property type="entry name" value="C-terminal effector domain of the bipartite response regulators"/>
    <property type="match status" value="1"/>
</dbReference>
<dbReference type="EMBL" id="BAAACG010000010">
    <property type="protein sequence ID" value="GAA0742008.1"/>
    <property type="molecule type" value="Genomic_DNA"/>
</dbReference>
<evidence type="ECO:0000256" key="7">
    <source>
        <dbReference type="PROSITE-ProRule" id="PRU01091"/>
    </source>
</evidence>
<evidence type="ECO:0000313" key="11">
    <source>
        <dbReference type="Proteomes" id="UP001501510"/>
    </source>
</evidence>
<dbReference type="PANTHER" id="PTHR48111:SF2">
    <property type="entry name" value="RESPONSE REGULATOR SAER"/>
    <property type="match status" value="1"/>
</dbReference>
<evidence type="ECO:0000256" key="1">
    <source>
        <dbReference type="ARBA" id="ARBA00018672"/>
    </source>
</evidence>
<evidence type="ECO:0000256" key="5">
    <source>
        <dbReference type="ARBA" id="ARBA00024867"/>
    </source>
</evidence>
<feature type="DNA-binding region" description="OmpR/PhoB-type" evidence="7">
    <location>
        <begin position="129"/>
        <end position="228"/>
    </location>
</feature>
<dbReference type="InterPro" id="IPR011006">
    <property type="entry name" value="CheY-like_superfamily"/>
</dbReference>
<keyword evidence="11" id="KW-1185">Reference proteome</keyword>
<name>A0ABN1JKX4_9CLOT</name>
<dbReference type="Pfam" id="PF00486">
    <property type="entry name" value="Trans_reg_C"/>
    <property type="match status" value="1"/>
</dbReference>
<organism evidence="10 11">
    <name type="scientific">Clostridium oceanicum</name>
    <dbReference type="NCBI Taxonomy" id="1543"/>
    <lineage>
        <taxon>Bacteria</taxon>
        <taxon>Bacillati</taxon>
        <taxon>Bacillota</taxon>
        <taxon>Clostridia</taxon>
        <taxon>Eubacteriales</taxon>
        <taxon>Clostridiaceae</taxon>
        <taxon>Clostridium</taxon>
    </lineage>
</organism>
<evidence type="ECO:0000313" key="10">
    <source>
        <dbReference type="EMBL" id="GAA0742008.1"/>
    </source>
</evidence>
<dbReference type="InterPro" id="IPR001867">
    <property type="entry name" value="OmpR/PhoB-type_DNA-bd"/>
</dbReference>
<feature type="modified residue" description="4-aspartylphosphate" evidence="6">
    <location>
        <position position="51"/>
    </location>
</feature>
<feature type="domain" description="OmpR/PhoB-type" evidence="9">
    <location>
        <begin position="129"/>
        <end position="228"/>
    </location>
</feature>
<dbReference type="SMART" id="SM00448">
    <property type="entry name" value="REC"/>
    <property type="match status" value="1"/>
</dbReference>
<dbReference type="InterPro" id="IPR001789">
    <property type="entry name" value="Sig_transdc_resp-reg_receiver"/>
</dbReference>
<dbReference type="SUPFAM" id="SSF52172">
    <property type="entry name" value="CheY-like"/>
    <property type="match status" value="1"/>
</dbReference>
<evidence type="ECO:0000256" key="4">
    <source>
        <dbReference type="ARBA" id="ARBA00023163"/>
    </source>
</evidence>
<dbReference type="RefSeq" id="WP_343761870.1">
    <property type="nucleotide sequence ID" value="NZ_BAAACG010000010.1"/>
</dbReference>
<keyword evidence="4" id="KW-0804">Transcription</keyword>
<dbReference type="CDD" id="cd00383">
    <property type="entry name" value="trans_reg_C"/>
    <property type="match status" value="1"/>
</dbReference>
<dbReference type="PANTHER" id="PTHR48111">
    <property type="entry name" value="REGULATOR OF RPOS"/>
    <property type="match status" value="1"/>
</dbReference>
<comment type="caution">
    <text evidence="10">The sequence shown here is derived from an EMBL/GenBank/DDBJ whole genome shotgun (WGS) entry which is preliminary data.</text>
</comment>
<dbReference type="CDD" id="cd17574">
    <property type="entry name" value="REC_OmpR"/>
    <property type="match status" value="1"/>
</dbReference>
<evidence type="ECO:0000256" key="2">
    <source>
        <dbReference type="ARBA" id="ARBA00023015"/>
    </source>
</evidence>
<evidence type="ECO:0000256" key="3">
    <source>
        <dbReference type="ARBA" id="ARBA00023125"/>
    </source>
</evidence>
<evidence type="ECO:0000259" key="9">
    <source>
        <dbReference type="PROSITE" id="PS51755"/>
    </source>
</evidence>
<reference evidence="10 11" key="1">
    <citation type="journal article" date="2019" name="Int. J. Syst. Evol. Microbiol.">
        <title>The Global Catalogue of Microorganisms (GCM) 10K type strain sequencing project: providing services to taxonomists for standard genome sequencing and annotation.</title>
        <authorList>
            <consortium name="The Broad Institute Genomics Platform"/>
            <consortium name="The Broad Institute Genome Sequencing Center for Infectious Disease"/>
            <person name="Wu L."/>
            <person name="Ma J."/>
        </authorList>
    </citation>
    <scope>NUCLEOTIDE SEQUENCE [LARGE SCALE GENOMIC DNA]</scope>
    <source>
        <strain evidence="10 11">JCM 1407</strain>
    </source>
</reference>
<evidence type="ECO:0000256" key="6">
    <source>
        <dbReference type="PROSITE-ProRule" id="PRU00169"/>
    </source>
</evidence>
<dbReference type="PROSITE" id="PS50110">
    <property type="entry name" value="RESPONSE_REGULATORY"/>
    <property type="match status" value="1"/>
</dbReference>
<dbReference type="Gene3D" id="1.10.10.10">
    <property type="entry name" value="Winged helix-like DNA-binding domain superfamily/Winged helix DNA-binding domain"/>
    <property type="match status" value="1"/>
</dbReference>
<dbReference type="Proteomes" id="UP001501510">
    <property type="component" value="Unassembled WGS sequence"/>
</dbReference>
<keyword evidence="6" id="KW-0597">Phosphoprotein</keyword>
<accession>A0ABN1JKX4</accession>
<protein>
    <recommendedName>
        <fullName evidence="1">Stage 0 sporulation protein A homolog</fullName>
    </recommendedName>
</protein>
<dbReference type="Pfam" id="PF00072">
    <property type="entry name" value="Response_reg"/>
    <property type="match status" value="1"/>
</dbReference>
<feature type="domain" description="Response regulatory" evidence="8">
    <location>
        <begin position="2"/>
        <end position="115"/>
    </location>
</feature>
<gene>
    <name evidence="10" type="ORF">GCM10008906_23970</name>
</gene>
<evidence type="ECO:0000259" key="8">
    <source>
        <dbReference type="PROSITE" id="PS50110"/>
    </source>
</evidence>
<dbReference type="Gene3D" id="6.10.250.690">
    <property type="match status" value="1"/>
</dbReference>
<dbReference type="InterPro" id="IPR016032">
    <property type="entry name" value="Sig_transdc_resp-reg_C-effctor"/>
</dbReference>
<dbReference type="Gene3D" id="3.40.50.2300">
    <property type="match status" value="1"/>
</dbReference>
<keyword evidence="2" id="KW-0805">Transcription regulation</keyword>
<dbReference type="InterPro" id="IPR036388">
    <property type="entry name" value="WH-like_DNA-bd_sf"/>
</dbReference>
<sequence>MNVLVAEDEENIRELIKEHLRNEDYNLYFASNGQEALKIMRETEIDLGVFDVIMPYLDGFNLLRKVREKSNMPVIFLTARGEEMDKVLGLGLGADDYIVKPFSFAELKARIQAQLRRNYLYKKQKDESENVLISKDIKLVKDECAAYKGNKQLDLSTKEYLILLLLMENKGKVFTKRQIYDAVWKEDFLFDENTVMVHLSNLRSKLDNKGGSKKYITTIRGIGYKWNKDEEQK</sequence>
<proteinExistence type="predicted"/>